<name>W7TIZ0_9STRA</name>
<dbReference type="AlphaFoldDB" id="W7TIZ0"/>
<gene>
    <name evidence="6" type="ORF">Naga_100127g4</name>
</gene>
<evidence type="ECO:0000256" key="1">
    <source>
        <dbReference type="ARBA" id="ARBA00006885"/>
    </source>
</evidence>
<sequence length="186" mass="21088">MLLLLTRHFYPIFFAYHTDVVADVDNYKSFLPYCTQSAVLRRVPPNFMLAQLIVGFNNLLKEKYTSRVRLDRPRSITIAALDSKIFTRLESTWNFQPTWEDKEGGSGDGTAGGRGKDTRKGDGCTHVDFRIRFQVSNSLAQKAIDMVFEDLVERQIHAFEDRCHAVYGSGAGKGGREDGEEMQTRA</sequence>
<feature type="domain" description="Coenzyme Q-binding protein COQ10 START" evidence="5">
    <location>
        <begin position="19"/>
        <end position="160"/>
    </location>
</feature>
<dbReference type="Gene3D" id="3.30.530.20">
    <property type="match status" value="1"/>
</dbReference>
<accession>W7TIZ0</accession>
<dbReference type="InterPro" id="IPR023393">
    <property type="entry name" value="START-like_dom_sf"/>
</dbReference>
<evidence type="ECO:0000313" key="6">
    <source>
        <dbReference type="EMBL" id="EWM26990.1"/>
    </source>
</evidence>
<dbReference type="InterPro" id="IPR005031">
    <property type="entry name" value="COQ10_START"/>
</dbReference>
<feature type="region of interest" description="Disordered" evidence="4">
    <location>
        <begin position="97"/>
        <end position="120"/>
    </location>
</feature>
<dbReference type="OrthoDB" id="292693at2759"/>
<reference evidence="6 7" key="1">
    <citation type="journal article" date="2014" name="Mol. Plant">
        <title>Chromosome Scale Genome Assembly and Transcriptome Profiling of Nannochloropsis gaditana in Nitrogen Depletion.</title>
        <authorList>
            <person name="Corteggiani Carpinelli E."/>
            <person name="Telatin A."/>
            <person name="Vitulo N."/>
            <person name="Forcato C."/>
            <person name="D'Angelo M."/>
            <person name="Schiavon R."/>
            <person name="Vezzi A."/>
            <person name="Giacometti G.M."/>
            <person name="Morosinotto T."/>
            <person name="Valle G."/>
        </authorList>
    </citation>
    <scope>NUCLEOTIDE SEQUENCE [LARGE SCALE GENOMIC DNA]</scope>
    <source>
        <strain evidence="6 7">B-31</strain>
    </source>
</reference>
<evidence type="ECO:0000256" key="2">
    <source>
        <dbReference type="ARBA" id="ARBA00011814"/>
    </source>
</evidence>
<comment type="similarity">
    <text evidence="1">Belongs to the COQ10 family.</text>
</comment>
<comment type="caution">
    <text evidence="6">The sequence shown here is derived from an EMBL/GenBank/DDBJ whole genome shotgun (WGS) entry which is preliminary data.</text>
</comment>
<evidence type="ECO:0000259" key="5">
    <source>
        <dbReference type="Pfam" id="PF03364"/>
    </source>
</evidence>
<protein>
    <submittedName>
        <fullName evidence="6">START-like domain protein</fullName>
    </submittedName>
</protein>
<evidence type="ECO:0000256" key="3">
    <source>
        <dbReference type="ARBA" id="ARBA00024947"/>
    </source>
</evidence>
<dbReference type="PANTHER" id="PTHR12901:SF10">
    <property type="entry name" value="COENZYME Q-BINDING PROTEIN COQ10, MITOCHONDRIAL"/>
    <property type="match status" value="1"/>
</dbReference>
<dbReference type="GO" id="GO:0048039">
    <property type="term" value="F:ubiquinone binding"/>
    <property type="evidence" value="ECO:0007669"/>
    <property type="project" value="InterPro"/>
</dbReference>
<evidence type="ECO:0000313" key="7">
    <source>
        <dbReference type="Proteomes" id="UP000019335"/>
    </source>
</evidence>
<proteinExistence type="inferred from homology"/>
<dbReference type="EMBL" id="AZIL01000530">
    <property type="protein sequence ID" value="EWM26990.1"/>
    <property type="molecule type" value="Genomic_DNA"/>
</dbReference>
<keyword evidence="7" id="KW-1185">Reference proteome</keyword>
<comment type="function">
    <text evidence="3">Required for the function of coenzyme Q in the respiratory chain. May serve as a chaperone or may be involved in the transport of Q6 from its site of synthesis to the catalytic sites of the respiratory complexes.</text>
</comment>
<evidence type="ECO:0000256" key="4">
    <source>
        <dbReference type="SAM" id="MobiDB-lite"/>
    </source>
</evidence>
<dbReference type="GO" id="GO:0045333">
    <property type="term" value="P:cellular respiration"/>
    <property type="evidence" value="ECO:0007669"/>
    <property type="project" value="InterPro"/>
</dbReference>
<dbReference type="GO" id="GO:0005739">
    <property type="term" value="C:mitochondrion"/>
    <property type="evidence" value="ECO:0007669"/>
    <property type="project" value="TreeGrafter"/>
</dbReference>
<dbReference type="InterPro" id="IPR044996">
    <property type="entry name" value="COQ10-like"/>
</dbReference>
<dbReference type="Pfam" id="PF03364">
    <property type="entry name" value="Polyketide_cyc"/>
    <property type="match status" value="1"/>
</dbReference>
<organism evidence="6 7">
    <name type="scientific">Nannochloropsis gaditana</name>
    <dbReference type="NCBI Taxonomy" id="72520"/>
    <lineage>
        <taxon>Eukaryota</taxon>
        <taxon>Sar</taxon>
        <taxon>Stramenopiles</taxon>
        <taxon>Ochrophyta</taxon>
        <taxon>Eustigmatophyceae</taxon>
        <taxon>Eustigmatales</taxon>
        <taxon>Monodopsidaceae</taxon>
        <taxon>Nannochloropsis</taxon>
    </lineage>
</organism>
<dbReference type="Proteomes" id="UP000019335">
    <property type="component" value="Chromosome 7"/>
</dbReference>
<dbReference type="CDD" id="cd07813">
    <property type="entry name" value="COQ10p_like"/>
    <property type="match status" value="1"/>
</dbReference>
<comment type="subunit">
    <text evidence="2">Interacts with coenzyme Q.</text>
</comment>
<dbReference type="SUPFAM" id="SSF55961">
    <property type="entry name" value="Bet v1-like"/>
    <property type="match status" value="1"/>
</dbReference>
<dbReference type="PANTHER" id="PTHR12901">
    <property type="entry name" value="SPERM PROTEIN HOMOLOG"/>
    <property type="match status" value="1"/>
</dbReference>